<dbReference type="AlphaFoldDB" id="A0A1J5PPA0"/>
<dbReference type="EMBL" id="MLJW01003194">
    <property type="protein sequence ID" value="OIQ72624.1"/>
    <property type="molecule type" value="Genomic_DNA"/>
</dbReference>
<protein>
    <submittedName>
        <fullName evidence="1">Uncharacterized protein</fullName>
    </submittedName>
</protein>
<comment type="caution">
    <text evidence="1">The sequence shown here is derived from an EMBL/GenBank/DDBJ whole genome shotgun (WGS) entry which is preliminary data.</text>
</comment>
<gene>
    <name evidence="1" type="ORF">GALL_457490</name>
</gene>
<reference evidence="1" key="1">
    <citation type="submission" date="2016-10" db="EMBL/GenBank/DDBJ databases">
        <title>Sequence of Gallionella enrichment culture.</title>
        <authorList>
            <person name="Poehlein A."/>
            <person name="Muehling M."/>
            <person name="Daniel R."/>
        </authorList>
    </citation>
    <scope>NUCLEOTIDE SEQUENCE</scope>
</reference>
<accession>A0A1J5PPA0</accession>
<name>A0A1J5PPA0_9ZZZZ</name>
<evidence type="ECO:0000313" key="1">
    <source>
        <dbReference type="EMBL" id="OIQ72624.1"/>
    </source>
</evidence>
<organism evidence="1">
    <name type="scientific">mine drainage metagenome</name>
    <dbReference type="NCBI Taxonomy" id="410659"/>
    <lineage>
        <taxon>unclassified sequences</taxon>
        <taxon>metagenomes</taxon>
        <taxon>ecological metagenomes</taxon>
    </lineage>
</organism>
<proteinExistence type="predicted"/>
<sequence length="236" mass="24244">MRELPLRVWNARRRVARALSSFGCPRRRAACACPVAMTSCASSRKISVRSSCASTVGATSSGEGMLPVCRASTASAAGTAPVSWNSAGGATGGAARDGAAPLSGMASRAAAALACRICSVMSGTPAISASARNCARRCSACPGARPWAISRTRCWADCSTSCLRVGGAVRGAEATTARSSLWSRSKTNRVLASSGWYASMSTRKPRAPILLARASKRRVSGVGVLSASRPSISSRR</sequence>